<organism evidence="3 4">
    <name type="scientific">Dissulfurirhabdus thermomarina</name>
    <dbReference type="NCBI Taxonomy" id="1765737"/>
    <lineage>
        <taxon>Bacteria</taxon>
        <taxon>Deltaproteobacteria</taxon>
        <taxon>Dissulfurirhabdaceae</taxon>
        <taxon>Dissulfurirhabdus</taxon>
    </lineage>
</organism>
<dbReference type="InterPro" id="IPR003425">
    <property type="entry name" value="CCB3/YggT"/>
</dbReference>
<evidence type="ECO:0000313" key="3">
    <source>
        <dbReference type="EMBL" id="NDY42588.1"/>
    </source>
</evidence>
<dbReference type="PANTHER" id="PTHR33219:SF14">
    <property type="entry name" value="PROTEIN COFACTOR ASSEMBLY OF COMPLEX C SUBUNIT B CCB3, CHLOROPLASTIC-RELATED"/>
    <property type="match status" value="1"/>
</dbReference>
<reference evidence="3 4" key="1">
    <citation type="submission" date="2020-02" db="EMBL/GenBank/DDBJ databases">
        <title>Comparative genomics of sulfur disproportionating microorganisms.</title>
        <authorList>
            <person name="Ward L.M."/>
            <person name="Bertran E."/>
            <person name="Johnston D.T."/>
        </authorList>
    </citation>
    <scope>NUCLEOTIDE SEQUENCE [LARGE SCALE GENOMIC DNA]</scope>
    <source>
        <strain evidence="3 4">DSM 100025</strain>
    </source>
</reference>
<feature type="transmembrane region" description="Helical" evidence="2">
    <location>
        <begin position="71"/>
        <end position="91"/>
    </location>
</feature>
<dbReference type="Pfam" id="PF02325">
    <property type="entry name" value="CCB3_YggT"/>
    <property type="match status" value="1"/>
</dbReference>
<keyword evidence="2" id="KW-0812">Transmembrane</keyword>
<dbReference type="RefSeq" id="WP_163298726.1">
    <property type="nucleotide sequence ID" value="NZ_JAAGRR010000068.1"/>
</dbReference>
<proteinExistence type="inferred from homology"/>
<gene>
    <name evidence="3" type="ORF">G3N55_06995</name>
</gene>
<evidence type="ECO:0000313" key="4">
    <source>
        <dbReference type="Proteomes" id="UP000469346"/>
    </source>
</evidence>
<protein>
    <submittedName>
        <fullName evidence="3">YggT family protein</fullName>
    </submittedName>
</protein>
<evidence type="ECO:0000256" key="1">
    <source>
        <dbReference type="ARBA" id="ARBA00010894"/>
    </source>
</evidence>
<feature type="transmembrane region" description="Helical" evidence="2">
    <location>
        <begin position="7"/>
        <end position="35"/>
    </location>
</feature>
<keyword evidence="4" id="KW-1185">Reference proteome</keyword>
<comment type="caution">
    <text evidence="3">The sequence shown here is derived from an EMBL/GenBank/DDBJ whole genome shotgun (WGS) entry which is preliminary data.</text>
</comment>
<keyword evidence="2" id="KW-1133">Transmembrane helix</keyword>
<sequence>MFVLSNFLAALASVVDVALTLYMWVLIVAALVSWVNPDPYNPVVRFLYGATEPLLARVRRALRLQFGGVDLSPMVVILAIIFLRSFLVPTLQQLALQLR</sequence>
<name>A0A6N9TNG7_DISTH</name>
<dbReference type="PANTHER" id="PTHR33219">
    <property type="entry name" value="YLMG HOMOLOG PROTEIN 2, CHLOROPLASTIC"/>
    <property type="match status" value="1"/>
</dbReference>
<comment type="similarity">
    <text evidence="1">Belongs to the YggT family.</text>
</comment>
<keyword evidence="2" id="KW-0472">Membrane</keyword>
<dbReference type="GO" id="GO:0016020">
    <property type="term" value="C:membrane"/>
    <property type="evidence" value="ECO:0007669"/>
    <property type="project" value="InterPro"/>
</dbReference>
<accession>A0A6N9TNG7</accession>
<dbReference type="AlphaFoldDB" id="A0A6N9TNG7"/>
<dbReference type="Proteomes" id="UP000469346">
    <property type="component" value="Unassembled WGS sequence"/>
</dbReference>
<evidence type="ECO:0000256" key="2">
    <source>
        <dbReference type="SAM" id="Phobius"/>
    </source>
</evidence>
<dbReference type="EMBL" id="JAAGRR010000068">
    <property type="protein sequence ID" value="NDY42588.1"/>
    <property type="molecule type" value="Genomic_DNA"/>
</dbReference>